<proteinExistence type="predicted"/>
<sequence>MLRSIPLKPVDGGIGNVNSRSLDLRLNHSKLPVSLLNKAKSTPTLNCILLSHFNLRLGRRLTSTPALL</sequence>
<evidence type="ECO:0000313" key="1">
    <source>
        <dbReference type="EMBL" id="EJW95552.1"/>
    </source>
</evidence>
<comment type="caution">
    <text evidence="1">The sequence shown here is derived from an EMBL/GenBank/DDBJ whole genome shotgun (WGS) entry which is preliminary data.</text>
</comment>
<accession>J9G187</accession>
<dbReference type="AlphaFoldDB" id="J9G187"/>
<reference evidence="1" key="1">
    <citation type="journal article" date="2012" name="PLoS ONE">
        <title>Gene sets for utilization of primary and secondary nutrition supplies in the distal gut of endangered iberian lynx.</title>
        <authorList>
            <person name="Alcaide M."/>
            <person name="Messina E."/>
            <person name="Richter M."/>
            <person name="Bargiela R."/>
            <person name="Peplies J."/>
            <person name="Huws S.A."/>
            <person name="Newbold C.J."/>
            <person name="Golyshin P.N."/>
            <person name="Simon M.A."/>
            <person name="Lopez G."/>
            <person name="Yakimov M.M."/>
            <person name="Ferrer M."/>
        </authorList>
    </citation>
    <scope>NUCLEOTIDE SEQUENCE</scope>
</reference>
<protein>
    <submittedName>
        <fullName evidence="1">Uncharacterized protein</fullName>
    </submittedName>
</protein>
<name>J9G187_9ZZZZ</name>
<gene>
    <name evidence="1" type="ORF">EVA_16341</name>
</gene>
<organism evidence="1">
    <name type="scientific">gut metagenome</name>
    <dbReference type="NCBI Taxonomy" id="749906"/>
    <lineage>
        <taxon>unclassified sequences</taxon>
        <taxon>metagenomes</taxon>
        <taxon>organismal metagenomes</taxon>
    </lineage>
</organism>
<dbReference type="EMBL" id="AMCI01005735">
    <property type="protein sequence ID" value="EJW95552.1"/>
    <property type="molecule type" value="Genomic_DNA"/>
</dbReference>